<evidence type="ECO:0000313" key="11">
    <source>
        <dbReference type="Proteomes" id="UP000261540"/>
    </source>
</evidence>
<dbReference type="Gene3D" id="1.10.238.10">
    <property type="entry name" value="EF-hand"/>
    <property type="match status" value="1"/>
</dbReference>
<dbReference type="PROSITE" id="PS50222">
    <property type="entry name" value="EF_HAND_2"/>
    <property type="match status" value="1"/>
</dbReference>
<feature type="region of interest" description="Disordered" evidence="7">
    <location>
        <begin position="308"/>
        <end position="331"/>
    </location>
</feature>
<organism evidence="10 11">
    <name type="scientific">Paramormyrops kingsleyae</name>
    <dbReference type="NCBI Taxonomy" id="1676925"/>
    <lineage>
        <taxon>Eukaryota</taxon>
        <taxon>Metazoa</taxon>
        <taxon>Chordata</taxon>
        <taxon>Craniata</taxon>
        <taxon>Vertebrata</taxon>
        <taxon>Euteleostomi</taxon>
        <taxon>Actinopterygii</taxon>
        <taxon>Neopterygii</taxon>
        <taxon>Teleostei</taxon>
        <taxon>Osteoglossocephala</taxon>
        <taxon>Osteoglossomorpha</taxon>
        <taxon>Osteoglossiformes</taxon>
        <taxon>Mormyridae</taxon>
        <taxon>Paramormyrops</taxon>
    </lineage>
</organism>
<accession>A0A3B3RU68</accession>
<dbReference type="InterPro" id="IPR036607">
    <property type="entry name" value="PRKCSH"/>
</dbReference>
<dbReference type="Ensembl" id="ENSPKIT00000002735.1">
    <property type="protein sequence ID" value="ENSPKIP00000022082.1"/>
    <property type="gene ID" value="ENSPKIG00000006226.1"/>
</dbReference>
<dbReference type="GO" id="GO:0005509">
    <property type="term" value="F:calcium ion binding"/>
    <property type="evidence" value="ECO:0007669"/>
    <property type="project" value="InterPro"/>
</dbReference>
<evidence type="ECO:0000256" key="2">
    <source>
        <dbReference type="ARBA" id="ARBA00022729"/>
    </source>
</evidence>
<evidence type="ECO:0000256" key="4">
    <source>
        <dbReference type="ARBA" id="ARBA00023157"/>
    </source>
</evidence>
<sequence length="484" mass="53917">MVLFKEVLLPKCNESGGSSGYLPLALIMQYHIVVAVAICSAVFVDSRKIRGISLAYRKFYKEKKTFLCLDGSKIIPFDQVNDDYCDCLDGSDEPGTAACLNGRFYCTNLGFRPCYIQSSRVNDGICDCCDGSDEHDKRTRCPNTCRNLGQQERAALEAEMRAVDDGMHLKRQLIKEGVSMWQEKQNQLKDLQRILSGLQTKLEAHRKRKLEADAHQAKVMGVLKSPGDGAGGKTAARIFGQLDINKDGSLTVDEVQAGVVNLQDDRSLTEEEVTALLGGPGPADLFRFQQTLWRSLQAAKKVKIKADLRGDLGPPNEGPATRAAPSAARQGEANLKEMEEALETTRAEIGNLEKVLSTDYGSSREFLYLQGQCFQLVVYEYTYSLCPFSHVTQKSSTGAEVSLGKWRYWAGPQEHPYSRMEFEDGAPCWQGPPRTTLVTLTCGTETALKRVREPTKCQYIMELWTPSACEQQREARRRGVHSEL</sequence>
<dbReference type="InterPro" id="IPR036055">
    <property type="entry name" value="LDL_receptor-like_sf"/>
</dbReference>
<evidence type="ECO:0000256" key="6">
    <source>
        <dbReference type="SAM" id="Coils"/>
    </source>
</evidence>
<reference evidence="10" key="2">
    <citation type="submission" date="2025-09" db="UniProtKB">
        <authorList>
            <consortium name="Ensembl"/>
        </authorList>
    </citation>
    <scope>IDENTIFICATION</scope>
</reference>
<dbReference type="Pfam" id="PF13015">
    <property type="entry name" value="PRKCSH_1"/>
    <property type="match status" value="1"/>
</dbReference>
<protein>
    <recommendedName>
        <fullName evidence="1">Glucosidase 2 subunit beta</fullName>
    </recommendedName>
</protein>
<dbReference type="AlphaFoldDB" id="A0A3B3RU68"/>
<dbReference type="SUPFAM" id="SSF57424">
    <property type="entry name" value="LDL receptor-like module"/>
    <property type="match status" value="1"/>
</dbReference>
<proteinExistence type="predicted"/>
<feature type="domain" description="EF-hand" evidence="8">
    <location>
        <begin position="230"/>
        <end position="265"/>
    </location>
</feature>
<dbReference type="PROSITE" id="PS50068">
    <property type="entry name" value="LDLRA_2"/>
    <property type="match status" value="1"/>
</dbReference>
<dbReference type="Gene3D" id="2.70.130.10">
    <property type="entry name" value="Mannose-6-phosphate receptor binding domain"/>
    <property type="match status" value="1"/>
</dbReference>
<name>A0A3B3RU68_9TELE</name>
<reference evidence="10" key="1">
    <citation type="submission" date="2025-08" db="UniProtKB">
        <authorList>
            <consortium name="Ensembl"/>
        </authorList>
    </citation>
    <scope>IDENTIFICATION</scope>
</reference>
<evidence type="ECO:0000313" key="10">
    <source>
        <dbReference type="Ensembl" id="ENSPKIP00000022082.1"/>
    </source>
</evidence>
<evidence type="ECO:0000256" key="7">
    <source>
        <dbReference type="SAM" id="MobiDB-lite"/>
    </source>
</evidence>
<dbReference type="InterPro" id="IPR044865">
    <property type="entry name" value="MRH_dom"/>
</dbReference>
<keyword evidence="6" id="KW-0175">Coiled coil</keyword>
<dbReference type="Pfam" id="PF12999">
    <property type="entry name" value="PRKCSH-like"/>
    <property type="match status" value="1"/>
</dbReference>
<evidence type="ECO:0000256" key="5">
    <source>
        <dbReference type="PROSITE-ProRule" id="PRU00124"/>
    </source>
</evidence>
<dbReference type="InterPro" id="IPR002172">
    <property type="entry name" value="LDrepeatLR_classA_rpt"/>
</dbReference>
<dbReference type="InterPro" id="IPR009011">
    <property type="entry name" value="Man6P_isomerase_rcpt-bd_dom_sf"/>
</dbReference>
<dbReference type="InterPro" id="IPR002048">
    <property type="entry name" value="EF_hand_dom"/>
</dbReference>
<dbReference type="STRING" id="1676925.ENSPKIP00000022082"/>
<keyword evidence="3" id="KW-0256">Endoplasmic reticulum</keyword>
<keyword evidence="2" id="KW-0732">Signal</keyword>
<dbReference type="PANTHER" id="PTHR12630">
    <property type="entry name" value="N-LINKED OLIGOSACCHARIDE PROCESSING"/>
    <property type="match status" value="1"/>
</dbReference>
<dbReference type="Proteomes" id="UP000261540">
    <property type="component" value="Unplaced"/>
</dbReference>
<keyword evidence="4" id="KW-1015">Disulfide bond</keyword>
<comment type="caution">
    <text evidence="5">Lacks conserved residue(s) required for the propagation of feature annotation.</text>
</comment>
<dbReference type="GO" id="GO:0017177">
    <property type="term" value="C:glucosidase II complex"/>
    <property type="evidence" value="ECO:0007669"/>
    <property type="project" value="TreeGrafter"/>
</dbReference>
<dbReference type="GO" id="GO:0006491">
    <property type="term" value="P:N-glycan processing"/>
    <property type="evidence" value="ECO:0007669"/>
    <property type="project" value="TreeGrafter"/>
</dbReference>
<dbReference type="PROSITE" id="PS00018">
    <property type="entry name" value="EF_HAND_1"/>
    <property type="match status" value="1"/>
</dbReference>
<evidence type="ECO:0000259" key="9">
    <source>
        <dbReference type="PROSITE" id="PS51914"/>
    </source>
</evidence>
<dbReference type="SUPFAM" id="SSF50911">
    <property type="entry name" value="Mannose 6-phosphate receptor domain"/>
    <property type="match status" value="1"/>
</dbReference>
<keyword evidence="11" id="KW-1185">Reference proteome</keyword>
<evidence type="ECO:0000256" key="1">
    <source>
        <dbReference type="ARBA" id="ARBA00022387"/>
    </source>
</evidence>
<dbReference type="CDD" id="cd00112">
    <property type="entry name" value="LDLa"/>
    <property type="match status" value="2"/>
</dbReference>
<dbReference type="PANTHER" id="PTHR12630:SF22">
    <property type="entry name" value="GLUCOSIDASE 2 SUBUNIT BETA"/>
    <property type="match status" value="1"/>
</dbReference>
<dbReference type="InterPro" id="IPR018247">
    <property type="entry name" value="EF_Hand_1_Ca_BS"/>
</dbReference>
<dbReference type="InterPro" id="IPR028146">
    <property type="entry name" value="PRKCSH_N"/>
</dbReference>
<feature type="coiled-coil region" evidence="6">
    <location>
        <begin position="181"/>
        <end position="208"/>
    </location>
</feature>
<feature type="domain" description="MRH" evidence="9">
    <location>
        <begin position="371"/>
        <end position="471"/>
    </location>
</feature>
<evidence type="ECO:0000259" key="8">
    <source>
        <dbReference type="PROSITE" id="PS50222"/>
    </source>
</evidence>
<dbReference type="GO" id="GO:0001889">
    <property type="term" value="P:liver development"/>
    <property type="evidence" value="ECO:0007669"/>
    <property type="project" value="TreeGrafter"/>
</dbReference>
<dbReference type="GeneTree" id="ENSGT00510000047770"/>
<evidence type="ECO:0000256" key="3">
    <source>
        <dbReference type="ARBA" id="ARBA00022824"/>
    </source>
</evidence>
<dbReference type="PROSITE" id="PS51914">
    <property type="entry name" value="MRH"/>
    <property type="match status" value="1"/>
</dbReference>
<dbReference type="InterPro" id="IPR039794">
    <property type="entry name" value="Gtb1-like"/>
</dbReference>